<evidence type="ECO:0000313" key="9">
    <source>
        <dbReference type="EMBL" id="KRO26600.1"/>
    </source>
</evidence>
<proteinExistence type="predicted"/>
<evidence type="ECO:0000256" key="3">
    <source>
        <dbReference type="ARBA" id="ARBA00022448"/>
    </source>
</evidence>
<dbReference type="Gene3D" id="2.70.70.10">
    <property type="entry name" value="Glucose Permease (Domain IIA)"/>
    <property type="match status" value="1"/>
</dbReference>
<dbReference type="NCBIfam" id="TIGR00830">
    <property type="entry name" value="PTBA"/>
    <property type="match status" value="1"/>
</dbReference>
<dbReference type="EMBL" id="AYGX02000118">
    <property type="protein sequence ID" value="KRO26600.1"/>
    <property type="molecule type" value="Genomic_DNA"/>
</dbReference>
<dbReference type="FunFam" id="2.70.70.10:FF:000001">
    <property type="entry name" value="PTS system glucose-specific IIA component"/>
    <property type="match status" value="1"/>
</dbReference>
<comment type="caution">
    <text evidence="9">The sequence shown here is derived from an EMBL/GenBank/DDBJ whole genome shotgun (WGS) entry which is preliminary data.</text>
</comment>
<dbReference type="InterPro" id="IPR011055">
    <property type="entry name" value="Dup_hybrid_motif"/>
</dbReference>
<dbReference type="AlphaFoldDB" id="A0A0R2NLH9"/>
<evidence type="ECO:0000256" key="2">
    <source>
        <dbReference type="ARBA" id="ARBA00004651"/>
    </source>
</evidence>
<keyword evidence="4" id="KW-0762">Sugar transport</keyword>
<evidence type="ECO:0000259" key="8">
    <source>
        <dbReference type="PROSITE" id="PS51093"/>
    </source>
</evidence>
<dbReference type="GO" id="GO:0016301">
    <property type="term" value="F:kinase activity"/>
    <property type="evidence" value="ECO:0007669"/>
    <property type="project" value="UniProtKB-KW"/>
</dbReference>
<gene>
    <name evidence="9" type="ORF">DY78_GL000780</name>
</gene>
<dbReference type="Pfam" id="PF00358">
    <property type="entry name" value="PTS_EIIA_1"/>
    <property type="match status" value="1"/>
</dbReference>
<dbReference type="InterPro" id="IPR001127">
    <property type="entry name" value="PTS_EIIA_1_perm"/>
</dbReference>
<evidence type="ECO:0000256" key="7">
    <source>
        <dbReference type="ARBA" id="ARBA00022777"/>
    </source>
</evidence>
<dbReference type="PANTHER" id="PTHR45008">
    <property type="entry name" value="PTS SYSTEM GLUCOSE-SPECIFIC EIIA COMPONENT"/>
    <property type="match status" value="1"/>
</dbReference>
<dbReference type="SUPFAM" id="SSF51261">
    <property type="entry name" value="Duplicated hybrid motif"/>
    <property type="match status" value="1"/>
</dbReference>
<keyword evidence="6" id="KW-0598">Phosphotransferase system</keyword>
<comment type="subcellular location">
    <subcellularLocation>
        <location evidence="2">Cell membrane</location>
        <topology evidence="2">Multi-pass membrane protein</topology>
    </subcellularLocation>
    <subcellularLocation>
        <location evidence="1">Cytoplasm</location>
    </subcellularLocation>
</comment>
<keyword evidence="10" id="KW-1185">Reference proteome</keyword>
<organism evidence="9 10">
    <name type="scientific">Lactiplantibacillus fabifermentans DSM 21115</name>
    <dbReference type="NCBI Taxonomy" id="1413187"/>
    <lineage>
        <taxon>Bacteria</taxon>
        <taxon>Bacillati</taxon>
        <taxon>Bacillota</taxon>
        <taxon>Bacilli</taxon>
        <taxon>Lactobacillales</taxon>
        <taxon>Lactobacillaceae</taxon>
        <taxon>Lactiplantibacillus</taxon>
    </lineage>
</organism>
<dbReference type="GO" id="GO:0009401">
    <property type="term" value="P:phosphoenolpyruvate-dependent sugar phosphotransferase system"/>
    <property type="evidence" value="ECO:0007669"/>
    <property type="project" value="UniProtKB-KW"/>
</dbReference>
<feature type="domain" description="PTS EIIA type-1" evidence="8">
    <location>
        <begin position="28"/>
        <end position="131"/>
    </location>
</feature>
<reference evidence="9 10" key="1">
    <citation type="journal article" date="2015" name="Genome Announc.">
        <title>Expanding the biotechnology potential of lactobacilli through comparative genomics of 213 strains and associated genera.</title>
        <authorList>
            <person name="Sun Z."/>
            <person name="Harris H.M."/>
            <person name="McCann A."/>
            <person name="Guo C."/>
            <person name="Argimon S."/>
            <person name="Zhang W."/>
            <person name="Yang X."/>
            <person name="Jeffery I.B."/>
            <person name="Cooney J.C."/>
            <person name="Kagawa T.F."/>
            <person name="Liu W."/>
            <person name="Song Y."/>
            <person name="Salvetti E."/>
            <person name="Wrobel A."/>
            <person name="Rasinkangas P."/>
            <person name="Parkhill J."/>
            <person name="Rea M.C."/>
            <person name="O'Sullivan O."/>
            <person name="Ritari J."/>
            <person name="Douillard F.P."/>
            <person name="Paul Ross R."/>
            <person name="Yang R."/>
            <person name="Briner A.E."/>
            <person name="Felis G.E."/>
            <person name="de Vos W.M."/>
            <person name="Barrangou R."/>
            <person name="Klaenhammer T.R."/>
            <person name="Caufield P.W."/>
            <person name="Cui Y."/>
            <person name="Zhang H."/>
            <person name="O'Toole P.W."/>
        </authorList>
    </citation>
    <scope>NUCLEOTIDE SEQUENCE [LARGE SCALE GENOMIC DNA]</scope>
    <source>
        <strain evidence="9 10">DSM 21115</strain>
    </source>
</reference>
<protein>
    <recommendedName>
        <fullName evidence="8">PTS EIIA type-1 domain-containing protein</fullName>
    </recommendedName>
</protein>
<keyword evidence="5" id="KW-0808">Transferase</keyword>
<dbReference type="PROSITE" id="PS51093">
    <property type="entry name" value="PTS_EIIA_TYPE_1"/>
    <property type="match status" value="1"/>
</dbReference>
<evidence type="ECO:0000256" key="5">
    <source>
        <dbReference type="ARBA" id="ARBA00022679"/>
    </source>
</evidence>
<dbReference type="Proteomes" id="UP000050920">
    <property type="component" value="Unassembled WGS sequence"/>
</dbReference>
<dbReference type="InterPro" id="IPR050890">
    <property type="entry name" value="PTS_EIIA_component"/>
</dbReference>
<evidence type="ECO:0000256" key="4">
    <source>
        <dbReference type="ARBA" id="ARBA00022597"/>
    </source>
</evidence>
<dbReference type="GO" id="GO:0005737">
    <property type="term" value="C:cytoplasm"/>
    <property type="evidence" value="ECO:0007669"/>
    <property type="project" value="UniProtKB-SubCell"/>
</dbReference>
<name>A0A0R2NLH9_9LACO</name>
<dbReference type="PANTHER" id="PTHR45008:SF1">
    <property type="entry name" value="PTS SYSTEM GLUCOSE-SPECIFIC EIIA COMPONENT"/>
    <property type="match status" value="1"/>
</dbReference>
<evidence type="ECO:0000313" key="10">
    <source>
        <dbReference type="Proteomes" id="UP000050920"/>
    </source>
</evidence>
<accession>A0A0R2NLH9</accession>
<dbReference type="GO" id="GO:0005886">
    <property type="term" value="C:plasma membrane"/>
    <property type="evidence" value="ECO:0007669"/>
    <property type="project" value="UniProtKB-SubCell"/>
</dbReference>
<sequence length="159" mass="16355">MGLFSRSKKLTFVAPANGQLVPLTAVKDDVFASGAMGAGYAVEPSDDQIVSPVAGTISSLFPTKHAIGIQAGELEVLVHMGIDTVDLNGAPFENLVKQGDTVAVGTPISHMNIKAVRAAGKPITTMVLLTNSTDQTKSFDLSADGEVVSGETVGTATLK</sequence>
<keyword evidence="7" id="KW-0418">Kinase</keyword>
<evidence type="ECO:0000256" key="1">
    <source>
        <dbReference type="ARBA" id="ARBA00004496"/>
    </source>
</evidence>
<evidence type="ECO:0000256" key="6">
    <source>
        <dbReference type="ARBA" id="ARBA00022683"/>
    </source>
</evidence>
<dbReference type="RefSeq" id="WP_024626421.1">
    <property type="nucleotide sequence ID" value="NZ_AYGX02000118.1"/>
</dbReference>
<keyword evidence="3" id="KW-0813">Transport</keyword>